<evidence type="ECO:0000313" key="7">
    <source>
        <dbReference type="Proteomes" id="UP000034410"/>
    </source>
</evidence>
<evidence type="ECO:0000256" key="1">
    <source>
        <dbReference type="ARBA" id="ARBA00004117"/>
    </source>
</evidence>
<keyword evidence="7" id="KW-1185">Reference proteome</keyword>
<dbReference type="Pfam" id="PF02049">
    <property type="entry name" value="FliE"/>
    <property type="match status" value="1"/>
</dbReference>
<protein>
    <recommendedName>
        <fullName evidence="3 5">Flagellar hook-basal body complex protein FliE</fullName>
    </recommendedName>
</protein>
<dbReference type="PRINTS" id="PR01006">
    <property type="entry name" value="FLGHOOKFLIE"/>
</dbReference>
<dbReference type="AlphaFoldDB" id="A0A0F7JXY3"/>
<name>A0A0F7JXY3_9GAMM</name>
<accession>A0A0F7JXY3</accession>
<dbReference type="PANTHER" id="PTHR34653:SF1">
    <property type="entry name" value="FLAGELLAR HOOK-BASAL BODY COMPLEX PROTEIN FLIE"/>
    <property type="match status" value="1"/>
</dbReference>
<dbReference type="EMBL" id="CP011412">
    <property type="protein sequence ID" value="AKH19543.1"/>
    <property type="molecule type" value="Genomic_DNA"/>
</dbReference>
<evidence type="ECO:0000313" key="6">
    <source>
        <dbReference type="EMBL" id="AKH19543.1"/>
    </source>
</evidence>
<dbReference type="GO" id="GO:0005198">
    <property type="term" value="F:structural molecule activity"/>
    <property type="evidence" value="ECO:0007669"/>
    <property type="project" value="UniProtKB-UniRule"/>
</dbReference>
<dbReference type="HAMAP" id="MF_00724">
    <property type="entry name" value="FliE"/>
    <property type="match status" value="1"/>
</dbReference>
<evidence type="ECO:0000256" key="2">
    <source>
        <dbReference type="ARBA" id="ARBA00009272"/>
    </source>
</evidence>
<dbReference type="NCBIfam" id="TIGR00205">
    <property type="entry name" value="fliE"/>
    <property type="match status" value="1"/>
</dbReference>
<dbReference type="KEGG" id="seds:AAY24_03320"/>
<dbReference type="InterPro" id="IPR001624">
    <property type="entry name" value="FliE"/>
</dbReference>
<evidence type="ECO:0000256" key="5">
    <source>
        <dbReference type="HAMAP-Rule" id="MF_00724"/>
    </source>
</evidence>
<evidence type="ECO:0000256" key="3">
    <source>
        <dbReference type="ARBA" id="ARBA00018024"/>
    </source>
</evidence>
<keyword evidence="4 5" id="KW-0975">Bacterial flagellum</keyword>
<dbReference type="OrthoDB" id="8909229at2"/>
<sequence length="106" mass="11477">MSTTTQIDQILAQMRTMSAQAASAPKAAEEPVANSFGDLLAESISQVNETQQHAGELKKAFELGTEDVNLAEVMVAVQKSSVSFEAMLQVRNKLVDAYKEVMNMAI</sequence>
<comment type="similarity">
    <text evidence="2 5">Belongs to the FliE family.</text>
</comment>
<dbReference type="GO" id="GO:0071973">
    <property type="term" value="P:bacterial-type flagellum-dependent cell motility"/>
    <property type="evidence" value="ECO:0007669"/>
    <property type="project" value="InterPro"/>
</dbReference>
<dbReference type="RefSeq" id="WP_046858480.1">
    <property type="nucleotide sequence ID" value="NZ_CP011412.1"/>
</dbReference>
<organism evidence="6 7">
    <name type="scientific">Sedimenticola thiotaurini</name>
    <dbReference type="NCBI Taxonomy" id="1543721"/>
    <lineage>
        <taxon>Bacteria</taxon>
        <taxon>Pseudomonadati</taxon>
        <taxon>Pseudomonadota</taxon>
        <taxon>Gammaproteobacteria</taxon>
        <taxon>Chromatiales</taxon>
        <taxon>Sedimenticolaceae</taxon>
        <taxon>Sedimenticola</taxon>
    </lineage>
</organism>
<gene>
    <name evidence="5" type="primary">fliE</name>
    <name evidence="6" type="ORF">AAY24_03320</name>
</gene>
<dbReference type="PATRIC" id="fig|1543721.4.peg.697"/>
<evidence type="ECO:0000256" key="4">
    <source>
        <dbReference type="ARBA" id="ARBA00023143"/>
    </source>
</evidence>
<comment type="subcellular location">
    <subcellularLocation>
        <location evidence="1 5">Bacterial flagellum basal body</location>
    </subcellularLocation>
</comment>
<dbReference type="PANTHER" id="PTHR34653">
    <property type="match status" value="1"/>
</dbReference>
<dbReference type="Proteomes" id="UP000034410">
    <property type="component" value="Chromosome"/>
</dbReference>
<proteinExistence type="inferred from homology"/>
<dbReference type="GO" id="GO:0003774">
    <property type="term" value="F:cytoskeletal motor activity"/>
    <property type="evidence" value="ECO:0007669"/>
    <property type="project" value="InterPro"/>
</dbReference>
<reference evidence="6 7" key="1">
    <citation type="journal article" date="2015" name="Genome Announc.">
        <title>Complete Genome Sequence of Sedimenticola thiotaurini Strain SIP-G1, a Polyphosphate- and Polyhydroxyalkanoate-Accumulating Sulfur-Oxidizing Gammaproteobacterium Isolated from Salt Marsh Sediments.</title>
        <authorList>
            <person name="Flood B.E."/>
            <person name="Jones D.S."/>
            <person name="Bailey J.V."/>
        </authorList>
    </citation>
    <scope>NUCLEOTIDE SEQUENCE [LARGE SCALE GENOMIC DNA]</scope>
    <source>
        <strain evidence="6 7">SIP-G1</strain>
    </source>
</reference>
<dbReference type="GO" id="GO:0009425">
    <property type="term" value="C:bacterial-type flagellum basal body"/>
    <property type="evidence" value="ECO:0007669"/>
    <property type="project" value="UniProtKB-SubCell"/>
</dbReference>